<keyword evidence="2" id="KW-0804">Transcription</keyword>
<feature type="transmembrane region" description="Helical" evidence="4">
    <location>
        <begin position="122"/>
        <end position="139"/>
    </location>
</feature>
<keyword evidence="4" id="KW-0812">Transmembrane</keyword>
<keyword evidence="1" id="KW-0805">Transcription regulation</keyword>
<keyword evidence="4" id="KW-1133">Transmembrane helix</keyword>
<evidence type="ECO:0000256" key="3">
    <source>
        <dbReference type="SAM" id="MobiDB-lite"/>
    </source>
</evidence>
<evidence type="ECO:0000313" key="7">
    <source>
        <dbReference type="Proteomes" id="UP000535890"/>
    </source>
</evidence>
<protein>
    <submittedName>
        <fullName evidence="6">Putative anti-sigma-YlaC factor YlaD</fullName>
    </submittedName>
</protein>
<comment type="caution">
    <text evidence="6">The sequence shown here is derived from an EMBL/GenBank/DDBJ whole genome shotgun (WGS) entry which is preliminary data.</text>
</comment>
<feature type="transmembrane region" description="Helical" evidence="4">
    <location>
        <begin position="172"/>
        <end position="190"/>
    </location>
</feature>
<sequence length="226" mass="23410">MTCEDCREEISADLDGESDADGRAAIEAHLAVCPACRAWREGAAVVTRSVRTAPADPGPDLVALVLPAAPPRRTGPRAARVGLAVVGVVQLALGALALTGTTGHSDAAMLGADMAHMGHESAAWNLALGVAFVAGAWWVRHVAGLLPVLGAFILVLGTLSTVDLLAGRVEPVRILAHGLVVVGFVLTLYLGRQPTPAPRPAADRPPSRAPGGRERLPDHPRRRDAA</sequence>
<dbReference type="Proteomes" id="UP000535890">
    <property type="component" value="Unassembled WGS sequence"/>
</dbReference>
<feature type="compositionally biased region" description="Basic and acidic residues" evidence="3">
    <location>
        <begin position="201"/>
        <end position="226"/>
    </location>
</feature>
<feature type="domain" description="Putative zinc-finger" evidence="5">
    <location>
        <begin position="3"/>
        <end position="37"/>
    </location>
</feature>
<dbReference type="RefSeq" id="WP_179793954.1">
    <property type="nucleotide sequence ID" value="NZ_BAABHP010000007.1"/>
</dbReference>
<dbReference type="Gene3D" id="1.10.10.1320">
    <property type="entry name" value="Anti-sigma factor, zinc-finger domain"/>
    <property type="match status" value="1"/>
</dbReference>
<feature type="transmembrane region" description="Helical" evidence="4">
    <location>
        <begin position="81"/>
        <end position="102"/>
    </location>
</feature>
<evidence type="ECO:0000256" key="2">
    <source>
        <dbReference type="ARBA" id="ARBA00023163"/>
    </source>
</evidence>
<reference evidence="6 7" key="1">
    <citation type="submission" date="2020-07" db="EMBL/GenBank/DDBJ databases">
        <title>Sequencing the genomes of 1000 actinobacteria strains.</title>
        <authorList>
            <person name="Klenk H.-P."/>
        </authorList>
    </citation>
    <scope>NUCLEOTIDE SEQUENCE [LARGE SCALE GENOMIC DNA]</scope>
    <source>
        <strain evidence="6 7">DSM 45772</strain>
    </source>
</reference>
<gene>
    <name evidence="6" type="ORF">BJ983_002346</name>
</gene>
<proteinExistence type="predicted"/>
<dbReference type="Pfam" id="PF13490">
    <property type="entry name" value="zf-HC2"/>
    <property type="match status" value="1"/>
</dbReference>
<dbReference type="InterPro" id="IPR041916">
    <property type="entry name" value="Anti_sigma_zinc_sf"/>
</dbReference>
<evidence type="ECO:0000256" key="4">
    <source>
        <dbReference type="SAM" id="Phobius"/>
    </source>
</evidence>
<feature type="transmembrane region" description="Helical" evidence="4">
    <location>
        <begin position="146"/>
        <end position="166"/>
    </location>
</feature>
<evidence type="ECO:0000256" key="1">
    <source>
        <dbReference type="ARBA" id="ARBA00023015"/>
    </source>
</evidence>
<keyword evidence="4" id="KW-0472">Membrane</keyword>
<dbReference type="AlphaFoldDB" id="A0A7Y9DVK9"/>
<organism evidence="6 7">
    <name type="scientific">Actinomycetospora corticicola</name>
    <dbReference type="NCBI Taxonomy" id="663602"/>
    <lineage>
        <taxon>Bacteria</taxon>
        <taxon>Bacillati</taxon>
        <taxon>Actinomycetota</taxon>
        <taxon>Actinomycetes</taxon>
        <taxon>Pseudonocardiales</taxon>
        <taxon>Pseudonocardiaceae</taxon>
        <taxon>Actinomycetospora</taxon>
    </lineage>
</organism>
<evidence type="ECO:0000259" key="5">
    <source>
        <dbReference type="Pfam" id="PF13490"/>
    </source>
</evidence>
<dbReference type="EMBL" id="JACCBN010000001">
    <property type="protein sequence ID" value="NYD36244.1"/>
    <property type="molecule type" value="Genomic_DNA"/>
</dbReference>
<accession>A0A7Y9DVK9</accession>
<dbReference type="InterPro" id="IPR027383">
    <property type="entry name" value="Znf_put"/>
</dbReference>
<keyword evidence="7" id="KW-1185">Reference proteome</keyword>
<evidence type="ECO:0000313" key="6">
    <source>
        <dbReference type="EMBL" id="NYD36244.1"/>
    </source>
</evidence>
<feature type="region of interest" description="Disordered" evidence="3">
    <location>
        <begin position="194"/>
        <end position="226"/>
    </location>
</feature>
<name>A0A7Y9DVK9_9PSEU</name>